<proteinExistence type="predicted"/>
<dbReference type="EMBL" id="LR590484">
    <property type="protein sequence ID" value="VTR49037.1"/>
    <property type="molecule type" value="Genomic_DNA"/>
</dbReference>
<dbReference type="KEGG" id="stha:NCTC11429_03804"/>
<evidence type="ECO:0000313" key="2">
    <source>
        <dbReference type="Proteomes" id="UP000308196"/>
    </source>
</evidence>
<dbReference type="AlphaFoldDB" id="A0A4U9VRQ4"/>
<protein>
    <submittedName>
        <fullName evidence="1">Uncharacterized protein</fullName>
    </submittedName>
</protein>
<dbReference type="GeneID" id="78464444"/>
<sequence>MKLKSFDSRIDELKLSFDILERLKGINTRELLTSIFIDPLKEFKERKFRLHSAHILENKLEKANIEFDIKEFSVHLAIYFGYKKQFFNNKAKIHRLDTWLIKILPILQGSNDYHHLNLKTYVMENLCGINY</sequence>
<gene>
    <name evidence="1" type="ORF">NCTC11429_03804</name>
</gene>
<accession>A0A4U9VRQ4</accession>
<reference evidence="1 2" key="1">
    <citation type="submission" date="2019-05" db="EMBL/GenBank/DDBJ databases">
        <authorList>
            <consortium name="Pathogen Informatics"/>
        </authorList>
    </citation>
    <scope>NUCLEOTIDE SEQUENCE [LARGE SCALE GENOMIC DNA]</scope>
    <source>
        <strain evidence="1 2">NCTC11429</strain>
    </source>
</reference>
<evidence type="ECO:0000313" key="1">
    <source>
        <dbReference type="EMBL" id="VTR49037.1"/>
    </source>
</evidence>
<name>A0A4U9VRQ4_9SPHI</name>
<dbReference type="Proteomes" id="UP000308196">
    <property type="component" value="Chromosome"/>
</dbReference>
<dbReference type="RefSeq" id="WP_028071185.1">
    <property type="nucleotide sequence ID" value="NZ_LR590484.1"/>
</dbReference>
<organism evidence="1 2">
    <name type="scientific">Sphingobacterium thalpophilum</name>
    <dbReference type="NCBI Taxonomy" id="259"/>
    <lineage>
        <taxon>Bacteria</taxon>
        <taxon>Pseudomonadati</taxon>
        <taxon>Bacteroidota</taxon>
        <taxon>Sphingobacteriia</taxon>
        <taxon>Sphingobacteriales</taxon>
        <taxon>Sphingobacteriaceae</taxon>
        <taxon>Sphingobacterium</taxon>
    </lineage>
</organism>